<feature type="modified residue" description="N6-(pyridoxal phosphate)lysine" evidence="3 4">
    <location>
        <position position="217"/>
    </location>
</feature>
<evidence type="ECO:0000256" key="1">
    <source>
        <dbReference type="ARBA" id="ARBA00001933"/>
    </source>
</evidence>
<evidence type="ECO:0000256" key="3">
    <source>
        <dbReference type="HAMAP-Rule" id="MF_02056"/>
    </source>
</evidence>
<keyword evidence="3" id="KW-0028">Amino-acid biosynthesis</keyword>
<dbReference type="SUPFAM" id="SSF53383">
    <property type="entry name" value="PLP-dependent transferases"/>
    <property type="match status" value="1"/>
</dbReference>
<reference evidence="7" key="1">
    <citation type="submission" date="2019-04" db="EMBL/GenBank/DDBJ databases">
        <title>Complete genome sequence of Sphingomonas sp. W1-2-3.</title>
        <authorList>
            <person name="Im W.T."/>
        </authorList>
    </citation>
    <scope>NUCLEOTIDE SEQUENCE [LARGE SCALE GENOMIC DNA]</scope>
    <source>
        <strain evidence="7">W1-2-3</strain>
    </source>
</reference>
<comment type="subunit">
    <text evidence="3">Homotetramer.</text>
</comment>
<name>A0A4D7C1Y9_9SPHN</name>
<keyword evidence="2 3" id="KW-0663">Pyridoxal phosphate</keyword>
<keyword evidence="3" id="KW-0808">Transferase</keyword>
<dbReference type="InterPro" id="IPR000277">
    <property type="entry name" value="Cys/Met-Metab_PyrdxlP-dep_enz"/>
</dbReference>
<dbReference type="GO" id="GO:0019346">
    <property type="term" value="P:transsulfuration"/>
    <property type="evidence" value="ECO:0007669"/>
    <property type="project" value="InterPro"/>
</dbReference>
<keyword evidence="3" id="KW-0486">Methionine biosynthesis</keyword>
<dbReference type="EMBL" id="CP039704">
    <property type="protein sequence ID" value="QCI79724.1"/>
    <property type="molecule type" value="Genomic_DNA"/>
</dbReference>
<dbReference type="PANTHER" id="PTHR11808">
    <property type="entry name" value="TRANS-SULFURATION ENZYME FAMILY MEMBER"/>
    <property type="match status" value="1"/>
</dbReference>
<comment type="cofactor">
    <cofactor evidence="1 3 5">
        <name>pyridoxal 5'-phosphate</name>
        <dbReference type="ChEBI" id="CHEBI:597326"/>
    </cofactor>
</comment>
<accession>A0A4D7C1Y9</accession>
<dbReference type="KEGG" id="hgn:E6W36_09870"/>
<evidence type="ECO:0000256" key="4">
    <source>
        <dbReference type="PIRSR" id="PIRSR001434-2"/>
    </source>
</evidence>
<dbReference type="RefSeq" id="WP_222872543.1">
    <property type="nucleotide sequence ID" value="NZ_CP039704.1"/>
</dbReference>
<dbReference type="AlphaFoldDB" id="A0A4D7C1Y9"/>
<comment type="pathway">
    <text evidence="3">Amino-acid biosynthesis; L-methionine biosynthesis via de novo pathway; L-homocysteine from O-succinyl-L-homoserine: step 1/1.</text>
</comment>
<dbReference type="PANTHER" id="PTHR11808:SF80">
    <property type="entry name" value="CYSTATHIONINE GAMMA-LYASE"/>
    <property type="match status" value="1"/>
</dbReference>
<dbReference type="Gene3D" id="3.90.1150.10">
    <property type="entry name" value="Aspartate Aminotransferase, domain 1"/>
    <property type="match status" value="1"/>
</dbReference>
<dbReference type="NCBIfam" id="TIGR01325">
    <property type="entry name" value="O_suc_HS_sulf"/>
    <property type="match status" value="1"/>
</dbReference>
<organism evidence="6 7">
    <name type="scientific">Hankyongella ginsenosidimutans</name>
    <dbReference type="NCBI Taxonomy" id="1763828"/>
    <lineage>
        <taxon>Bacteria</taxon>
        <taxon>Pseudomonadati</taxon>
        <taxon>Pseudomonadota</taxon>
        <taxon>Alphaproteobacteria</taxon>
        <taxon>Sphingomonadales</taxon>
        <taxon>Sphingomonadaceae</taxon>
        <taxon>Hankyongella</taxon>
    </lineage>
</organism>
<comment type="catalytic activity">
    <reaction evidence="3">
        <text>O-succinyl-L-homoserine + hydrogen sulfide = L-homocysteine + succinate</text>
        <dbReference type="Rhea" id="RHEA:27826"/>
        <dbReference type="ChEBI" id="CHEBI:29919"/>
        <dbReference type="ChEBI" id="CHEBI:30031"/>
        <dbReference type="ChEBI" id="CHEBI:57661"/>
        <dbReference type="ChEBI" id="CHEBI:58199"/>
    </reaction>
</comment>
<dbReference type="Proteomes" id="UP000298714">
    <property type="component" value="Chromosome"/>
</dbReference>
<dbReference type="GO" id="GO:0016765">
    <property type="term" value="F:transferase activity, transferring alkyl or aryl (other than methyl) groups"/>
    <property type="evidence" value="ECO:0007669"/>
    <property type="project" value="UniProtKB-UniRule"/>
</dbReference>
<comment type="function">
    <text evidence="3">Catalyzes the formation of L-homocysteine from O-succinyl-L-homoserine (OSHS) and hydrogen sulfide.</text>
</comment>
<evidence type="ECO:0000256" key="2">
    <source>
        <dbReference type="ARBA" id="ARBA00022898"/>
    </source>
</evidence>
<dbReference type="GO" id="GO:0071268">
    <property type="term" value="P:homocysteine biosynthetic process"/>
    <property type="evidence" value="ECO:0007669"/>
    <property type="project" value="InterPro"/>
</dbReference>
<sequence>MKNTTGFNRQITQRWRPATQAVRAGTWRSDFGETSEAIFMTSGFAYDSAEEVAGRFEGVRPGFTYTRQGNPTVAMFEERMAILEGADIARATATGMAAMTAALLCALKAGDHVVASRALFGSCRWLMDTLLPRYGIATTTVDGRDLDAWRAAIRPETRMCFLETPANPTLDVVDIAGVSALAKAAGAFVVVDNVFATPLLQRPLELGADIVAYSATKHIDGQGRAMGGVICCSQQFHDEHLFPFLRHTGGALSPFNAWVLLKGLETLELRLHRMCDNADAVVAALAGRAPGLRFPGLPDFPQYALAKAQMARGGTIFCFDLGSRDRAFAFLNALELVDISNNIGDSRSLATHPETTTHKAVPPELRAGLGITPGLIRVSIGLEDPQDLTEDLDRALRAAGA</sequence>
<dbReference type="UniPathway" id="UPA00051">
    <property type="reaction ID" value="UER00449"/>
</dbReference>
<protein>
    <recommendedName>
        <fullName evidence="3">O-succinylhomoserine sulfhydrylase</fullName>
        <shortName evidence="3">OSH sulfhydrylase</shortName>
        <shortName evidence="3">OSHS sulfhydrylase</shortName>
        <ecNumber evidence="3">2.5.1.-</ecNumber>
    </recommendedName>
</protein>
<dbReference type="GO" id="GO:0005737">
    <property type="term" value="C:cytoplasm"/>
    <property type="evidence" value="ECO:0007669"/>
    <property type="project" value="TreeGrafter"/>
</dbReference>
<keyword evidence="7" id="KW-1185">Reference proteome</keyword>
<dbReference type="GO" id="GO:0030170">
    <property type="term" value="F:pyridoxal phosphate binding"/>
    <property type="evidence" value="ECO:0007669"/>
    <property type="project" value="UniProtKB-UniRule"/>
</dbReference>
<gene>
    <name evidence="3 6" type="primary">metZ</name>
    <name evidence="6" type="ORF">E6W36_09870</name>
</gene>
<dbReference type="InterPro" id="IPR015421">
    <property type="entry name" value="PyrdxlP-dep_Trfase_major"/>
</dbReference>
<dbReference type="HAMAP" id="MF_02056">
    <property type="entry name" value="MetZ"/>
    <property type="match status" value="1"/>
</dbReference>
<dbReference type="InterPro" id="IPR015422">
    <property type="entry name" value="PyrdxlP-dep_Trfase_small"/>
</dbReference>
<dbReference type="Gene3D" id="3.40.640.10">
    <property type="entry name" value="Type I PLP-dependent aspartate aminotransferase-like (Major domain)"/>
    <property type="match status" value="1"/>
</dbReference>
<comment type="similarity">
    <text evidence="3">Belongs to the trans-sulfuration enzymes family. MetZ subfamily.</text>
</comment>
<dbReference type="EC" id="2.5.1.-" evidence="3"/>
<dbReference type="PIRSF" id="PIRSF001434">
    <property type="entry name" value="CGS"/>
    <property type="match status" value="1"/>
</dbReference>
<dbReference type="InterPro" id="IPR015424">
    <property type="entry name" value="PyrdxlP-dep_Trfase"/>
</dbReference>
<evidence type="ECO:0000313" key="6">
    <source>
        <dbReference type="EMBL" id="QCI79724.1"/>
    </source>
</evidence>
<dbReference type="FunFam" id="3.40.640.10:FF:000046">
    <property type="entry name" value="Cystathionine gamma-lyase"/>
    <property type="match status" value="1"/>
</dbReference>
<dbReference type="GO" id="GO:0016846">
    <property type="term" value="F:carbon-sulfur lyase activity"/>
    <property type="evidence" value="ECO:0007669"/>
    <property type="project" value="TreeGrafter"/>
</dbReference>
<dbReference type="CDD" id="cd00614">
    <property type="entry name" value="CGS_like"/>
    <property type="match status" value="1"/>
</dbReference>
<evidence type="ECO:0000313" key="7">
    <source>
        <dbReference type="Proteomes" id="UP000298714"/>
    </source>
</evidence>
<dbReference type="GO" id="GO:0071266">
    <property type="term" value="P:'de novo' L-methionine biosynthetic process"/>
    <property type="evidence" value="ECO:0007669"/>
    <property type="project" value="UniProtKB-UniRule"/>
</dbReference>
<proteinExistence type="inferred from homology"/>
<dbReference type="InterPro" id="IPR006234">
    <property type="entry name" value="O-succ-hSer_sulfhydrylase"/>
</dbReference>
<evidence type="ECO:0000256" key="5">
    <source>
        <dbReference type="RuleBase" id="RU362118"/>
    </source>
</evidence>
<dbReference type="Pfam" id="PF01053">
    <property type="entry name" value="Cys_Met_Meta_PP"/>
    <property type="match status" value="1"/>
</dbReference>